<dbReference type="RefSeq" id="WP_169665398.1">
    <property type="nucleotide sequence ID" value="NZ_CP076132.1"/>
</dbReference>
<dbReference type="SUPFAM" id="SSF48498">
    <property type="entry name" value="Tetracyclin repressor-like, C-terminal domain"/>
    <property type="match status" value="1"/>
</dbReference>
<dbReference type="InterPro" id="IPR041673">
    <property type="entry name" value="TetR_C_23"/>
</dbReference>
<evidence type="ECO:0000313" key="3">
    <source>
        <dbReference type="Proteomes" id="UP000678679"/>
    </source>
</evidence>
<protein>
    <recommendedName>
        <fullName evidence="1">Tetracyclin repressor-like C-terminal domain-containing protein</fullName>
    </recommendedName>
</protein>
<evidence type="ECO:0000259" key="1">
    <source>
        <dbReference type="Pfam" id="PF17931"/>
    </source>
</evidence>
<accession>A0AAX1NDI1</accession>
<organism evidence="2 3">
    <name type="scientific">Flammeovirga yaeyamensis</name>
    <dbReference type="NCBI Taxonomy" id="367791"/>
    <lineage>
        <taxon>Bacteria</taxon>
        <taxon>Pseudomonadati</taxon>
        <taxon>Bacteroidota</taxon>
        <taxon>Cytophagia</taxon>
        <taxon>Cytophagales</taxon>
        <taxon>Flammeovirgaceae</taxon>
        <taxon>Flammeovirga</taxon>
    </lineage>
</organism>
<dbReference type="EMBL" id="CP076132">
    <property type="protein sequence ID" value="QWG03743.1"/>
    <property type="molecule type" value="Genomic_DNA"/>
</dbReference>
<sequence>MEKFEKKIEISYINYISSNSKRPNNINELIKSQEIEVDDSINLTNYSLITLENNIWNNTIHKAYHNASTDPNFGEYSIREKLLSFFFNYTVCLNQYDKFFTFSSNIHSLFELKEINDRRENIVDTVSPYFNQLIQEGLSSGEIEDRVFVQDYYINVMLTQFFLITKYWTEDSSNEKENTDEAVEKSVHLIMDLIGPNFADSAFQLAKFIFQK</sequence>
<dbReference type="Proteomes" id="UP000678679">
    <property type="component" value="Chromosome 1"/>
</dbReference>
<dbReference type="AlphaFoldDB" id="A0AAX1NDI1"/>
<gene>
    <name evidence="2" type="ORF">KMW28_09230</name>
</gene>
<proteinExistence type="predicted"/>
<dbReference type="InterPro" id="IPR036271">
    <property type="entry name" value="Tet_transcr_reg_TetR-rel_C_sf"/>
</dbReference>
<keyword evidence="3" id="KW-1185">Reference proteome</keyword>
<feature type="domain" description="Tetracyclin repressor-like C-terminal" evidence="1">
    <location>
        <begin position="81"/>
        <end position="209"/>
    </location>
</feature>
<name>A0AAX1NDI1_9BACT</name>
<dbReference type="KEGG" id="fya:KMW28_09230"/>
<reference evidence="2 3" key="1">
    <citation type="submission" date="2021-05" db="EMBL/GenBank/DDBJ databases">
        <title>Comparative genomic studies on the polysaccharide-degrading batcterial strains of the Flammeovirga genus.</title>
        <authorList>
            <person name="Zewei F."/>
            <person name="Zheng Z."/>
            <person name="Yu L."/>
            <person name="Ruyue G."/>
            <person name="Yanhong M."/>
            <person name="Yuanyuan C."/>
            <person name="Jingyan G."/>
            <person name="Wenjun H."/>
        </authorList>
    </citation>
    <scope>NUCLEOTIDE SEQUENCE [LARGE SCALE GENOMIC DNA]</scope>
    <source>
        <strain evidence="2 3">NBRC:100898</strain>
    </source>
</reference>
<dbReference type="Pfam" id="PF17931">
    <property type="entry name" value="TetR_C_23"/>
    <property type="match status" value="1"/>
</dbReference>
<evidence type="ECO:0000313" key="2">
    <source>
        <dbReference type="EMBL" id="QWG03743.1"/>
    </source>
</evidence>